<dbReference type="GO" id="GO:0004860">
    <property type="term" value="F:protein kinase inhibitor activity"/>
    <property type="evidence" value="ECO:0007669"/>
    <property type="project" value="TreeGrafter"/>
</dbReference>
<dbReference type="AlphaFoldDB" id="A0AAJ6QMM0"/>
<feature type="compositionally biased region" description="Acidic residues" evidence="1">
    <location>
        <begin position="164"/>
        <end position="176"/>
    </location>
</feature>
<keyword evidence="2" id="KW-1185">Reference proteome</keyword>
<dbReference type="GO" id="GO:0005730">
    <property type="term" value="C:nucleolus"/>
    <property type="evidence" value="ECO:0007669"/>
    <property type="project" value="TreeGrafter"/>
</dbReference>
<proteinExistence type="predicted"/>
<evidence type="ECO:0000256" key="1">
    <source>
        <dbReference type="SAM" id="MobiDB-lite"/>
    </source>
</evidence>
<reference evidence="3" key="1">
    <citation type="submission" date="2025-08" db="UniProtKB">
        <authorList>
            <consortium name="RefSeq"/>
        </authorList>
    </citation>
    <scope>IDENTIFICATION</scope>
</reference>
<dbReference type="Proteomes" id="UP000694867">
    <property type="component" value="Unplaced"/>
</dbReference>
<accession>A0AAJ6QMM0</accession>
<dbReference type="PANTHER" id="PTHR13507">
    <property type="entry name" value="PRKR-INTERACTING PROTEIN 1"/>
    <property type="match status" value="1"/>
</dbReference>
<dbReference type="KEGG" id="goe:100905958"/>
<gene>
    <name evidence="3" type="primary">LOC100905958</name>
</gene>
<dbReference type="Pfam" id="PF06658">
    <property type="entry name" value="DUF1168"/>
    <property type="match status" value="1"/>
</dbReference>
<evidence type="ECO:0000313" key="3">
    <source>
        <dbReference type="RefSeq" id="XP_003739897.1"/>
    </source>
</evidence>
<protein>
    <submittedName>
        <fullName evidence="3">PRKR-interacting protein 1 homolog</fullName>
    </submittedName>
</protein>
<dbReference type="InterPro" id="IPR009548">
    <property type="entry name" value="Prkrip1"/>
</dbReference>
<dbReference type="GO" id="GO:0019901">
    <property type="term" value="F:protein kinase binding"/>
    <property type="evidence" value="ECO:0007669"/>
    <property type="project" value="TreeGrafter"/>
</dbReference>
<feature type="region of interest" description="Disordered" evidence="1">
    <location>
        <begin position="101"/>
        <end position="198"/>
    </location>
</feature>
<name>A0AAJ6QMM0_9ACAR</name>
<organism evidence="2 3">
    <name type="scientific">Galendromus occidentalis</name>
    <name type="common">western predatory mite</name>
    <dbReference type="NCBI Taxonomy" id="34638"/>
    <lineage>
        <taxon>Eukaryota</taxon>
        <taxon>Metazoa</taxon>
        <taxon>Ecdysozoa</taxon>
        <taxon>Arthropoda</taxon>
        <taxon>Chelicerata</taxon>
        <taxon>Arachnida</taxon>
        <taxon>Acari</taxon>
        <taxon>Parasitiformes</taxon>
        <taxon>Mesostigmata</taxon>
        <taxon>Gamasina</taxon>
        <taxon>Phytoseioidea</taxon>
        <taxon>Phytoseiidae</taxon>
        <taxon>Typhlodrominae</taxon>
        <taxon>Galendromus</taxon>
    </lineage>
</organism>
<feature type="compositionally biased region" description="Basic residues" evidence="1">
    <location>
        <begin position="129"/>
        <end position="150"/>
    </location>
</feature>
<dbReference type="GO" id="GO:0003725">
    <property type="term" value="F:double-stranded RNA binding"/>
    <property type="evidence" value="ECO:0007669"/>
    <property type="project" value="InterPro"/>
</dbReference>
<dbReference type="GeneID" id="100905958"/>
<sequence length="198" mass="22694">MAEEQLDLLGLPKPKSKKVREKREVVVIKSAVDAQKFHLEKLMRNPDKEVFIPERKVETKQYRTPDFVRNVMGSSAGAGSGEFHVYRQLRKKENVRMKMMEEEAEKERLDREFRERVEATKKAAEERTAKKREKRKKKKQNMKQKLKKNKLSAPETERASSSESDSEEGADATGGEEEGRSKEDSAPGVNAEPDVESS</sequence>
<dbReference type="PANTHER" id="PTHR13507:SF0">
    <property type="entry name" value="PRKR-INTERACTING PROTEIN 1"/>
    <property type="match status" value="1"/>
</dbReference>
<evidence type="ECO:0000313" key="2">
    <source>
        <dbReference type="Proteomes" id="UP000694867"/>
    </source>
</evidence>
<dbReference type="RefSeq" id="XP_003739897.1">
    <property type="nucleotide sequence ID" value="XM_003739849.2"/>
</dbReference>
<feature type="compositionally biased region" description="Basic and acidic residues" evidence="1">
    <location>
        <begin position="101"/>
        <end position="128"/>
    </location>
</feature>